<protein>
    <submittedName>
        <fullName evidence="2">Ovule protein</fullName>
    </submittedName>
</protein>
<evidence type="ECO:0000313" key="1">
    <source>
        <dbReference type="Proteomes" id="UP000887563"/>
    </source>
</evidence>
<proteinExistence type="predicted"/>
<sequence>MLLHEEALCFYTPGIEFYTRRGSILDLYLVSKSIPCCFCIYQKSQILLPFRSGCTTCLSAIQGIHPKHSSTTARHRT</sequence>
<evidence type="ECO:0000313" key="2">
    <source>
        <dbReference type="WBParaSite" id="Minc3s06804g40342"/>
    </source>
</evidence>
<name>A0A914NKT2_MELIC</name>
<accession>A0A914NKT2</accession>
<dbReference type="Proteomes" id="UP000887563">
    <property type="component" value="Unplaced"/>
</dbReference>
<dbReference type="WBParaSite" id="Minc3s06804g40342">
    <property type="protein sequence ID" value="Minc3s06804g40342"/>
    <property type="gene ID" value="Minc3s06804g40342"/>
</dbReference>
<keyword evidence="1" id="KW-1185">Reference proteome</keyword>
<organism evidence="1 2">
    <name type="scientific">Meloidogyne incognita</name>
    <name type="common">Southern root-knot nematode worm</name>
    <name type="synonym">Oxyuris incognita</name>
    <dbReference type="NCBI Taxonomy" id="6306"/>
    <lineage>
        <taxon>Eukaryota</taxon>
        <taxon>Metazoa</taxon>
        <taxon>Ecdysozoa</taxon>
        <taxon>Nematoda</taxon>
        <taxon>Chromadorea</taxon>
        <taxon>Rhabditida</taxon>
        <taxon>Tylenchina</taxon>
        <taxon>Tylenchomorpha</taxon>
        <taxon>Tylenchoidea</taxon>
        <taxon>Meloidogynidae</taxon>
        <taxon>Meloidogyninae</taxon>
        <taxon>Meloidogyne</taxon>
        <taxon>Meloidogyne incognita group</taxon>
    </lineage>
</organism>
<dbReference type="AlphaFoldDB" id="A0A914NKT2"/>
<reference evidence="2" key="1">
    <citation type="submission" date="2022-11" db="UniProtKB">
        <authorList>
            <consortium name="WormBaseParasite"/>
        </authorList>
    </citation>
    <scope>IDENTIFICATION</scope>
</reference>